<reference evidence="2 3" key="1">
    <citation type="submission" date="2019-12" db="EMBL/GenBank/DDBJ databases">
        <title>Litoreibacter badius sp. nov., a novel bacteriochlorophyll a-containing bacterium in the genus Litoreibacter.</title>
        <authorList>
            <person name="Kanamuro M."/>
            <person name="Takabe Y."/>
            <person name="Mori K."/>
            <person name="Takaichi S."/>
            <person name="Hanada S."/>
        </authorList>
    </citation>
    <scope>NUCLEOTIDE SEQUENCE [LARGE SCALE GENOMIC DNA]</scope>
    <source>
        <strain evidence="2 3">K6</strain>
    </source>
</reference>
<dbReference type="InterPro" id="IPR022472">
    <property type="entry name" value="VPLPA-CTERM"/>
</dbReference>
<gene>
    <name evidence="2" type="ORF">KIN_29140</name>
</gene>
<dbReference type="AlphaFoldDB" id="A0A6N6JJ35"/>
<proteinExistence type="predicted"/>
<feature type="signal peptide" evidence="1">
    <location>
        <begin position="1"/>
        <end position="22"/>
    </location>
</feature>
<dbReference type="Proteomes" id="UP000436822">
    <property type="component" value="Unassembled WGS sequence"/>
</dbReference>
<dbReference type="OrthoDB" id="9778934at2"/>
<dbReference type="RefSeq" id="WP_159808329.1">
    <property type="nucleotide sequence ID" value="NZ_BLJE01000003.1"/>
</dbReference>
<feature type="chain" id="PRO_5026721497" description="VPLPA-CTERM protein sorting domain-containing protein" evidence="1">
    <location>
        <begin position="23"/>
        <end position="226"/>
    </location>
</feature>
<dbReference type="NCBIfam" id="TIGR03370">
    <property type="entry name" value="VPLPA-CTERM"/>
    <property type="match status" value="1"/>
</dbReference>
<sequence>MKVRSFLQGALIACAIPSLAPAAIVSYSQTASDGAEGFSDGGEIAGGFFDAFLFFDAFDTSLGTFVSATFDITASMEVFGEWVADDFIPDGLPSSYETFAGVRLVTPPGFEADASASASSPFTEVEAGTSSDFDYAAVLDTTLISTAPAAATGTGGGFFDVETLHVFDGFGEFGFFFSGYDARVEATLTYSYDDGTPTPPAIPLPAGAPLLIAGLGALAMMRRRKA</sequence>
<protein>
    <recommendedName>
        <fullName evidence="4">VPLPA-CTERM protein sorting domain-containing protein</fullName>
    </recommendedName>
</protein>
<accession>A0A6N6JJ35</accession>
<keyword evidence="3" id="KW-1185">Reference proteome</keyword>
<evidence type="ECO:0008006" key="4">
    <source>
        <dbReference type="Google" id="ProtNLM"/>
    </source>
</evidence>
<name>A0A6N6JJ35_9RHOB</name>
<organism evidence="2 3">
    <name type="scientific">Litoreibacter roseus</name>
    <dbReference type="NCBI Taxonomy" id="2601869"/>
    <lineage>
        <taxon>Bacteria</taxon>
        <taxon>Pseudomonadati</taxon>
        <taxon>Pseudomonadota</taxon>
        <taxon>Alphaproteobacteria</taxon>
        <taxon>Rhodobacterales</taxon>
        <taxon>Roseobacteraceae</taxon>
        <taxon>Litoreibacter</taxon>
    </lineage>
</organism>
<comment type="caution">
    <text evidence="2">The sequence shown here is derived from an EMBL/GenBank/DDBJ whole genome shotgun (WGS) entry which is preliminary data.</text>
</comment>
<dbReference type="EMBL" id="BLJE01000003">
    <property type="protein sequence ID" value="GFE65840.1"/>
    <property type="molecule type" value="Genomic_DNA"/>
</dbReference>
<evidence type="ECO:0000313" key="3">
    <source>
        <dbReference type="Proteomes" id="UP000436822"/>
    </source>
</evidence>
<evidence type="ECO:0000313" key="2">
    <source>
        <dbReference type="EMBL" id="GFE65840.1"/>
    </source>
</evidence>
<keyword evidence="1" id="KW-0732">Signal</keyword>
<evidence type="ECO:0000256" key="1">
    <source>
        <dbReference type="SAM" id="SignalP"/>
    </source>
</evidence>